<accession>A0ABP4HIZ8</accession>
<comment type="caution">
    <text evidence="2">The sequence shown here is derived from an EMBL/GenBank/DDBJ whole genome shotgun (WGS) entry which is preliminary data.</text>
</comment>
<feature type="domain" description="Mycothiol-dependent maleylpyruvate isomerase metal-binding" evidence="1">
    <location>
        <begin position="17"/>
        <end position="138"/>
    </location>
</feature>
<organism evidence="2 3">
    <name type="scientific">Kitasatospora nipponensis</name>
    <dbReference type="NCBI Taxonomy" id="258049"/>
    <lineage>
        <taxon>Bacteria</taxon>
        <taxon>Bacillati</taxon>
        <taxon>Actinomycetota</taxon>
        <taxon>Actinomycetes</taxon>
        <taxon>Kitasatosporales</taxon>
        <taxon>Streptomycetaceae</taxon>
        <taxon>Kitasatospora</taxon>
    </lineage>
</organism>
<dbReference type="InterPro" id="IPR017517">
    <property type="entry name" value="Maleyloyr_isom"/>
</dbReference>
<evidence type="ECO:0000313" key="3">
    <source>
        <dbReference type="Proteomes" id="UP001500037"/>
    </source>
</evidence>
<dbReference type="InterPro" id="IPR034660">
    <property type="entry name" value="DinB/YfiT-like"/>
</dbReference>
<dbReference type="NCBIfam" id="TIGR03086">
    <property type="entry name" value="TIGR03086 family metal-binding protein"/>
    <property type="match status" value="1"/>
</dbReference>
<dbReference type="SUPFAM" id="SSF109854">
    <property type="entry name" value="DinB/YfiT-like putative metalloenzymes"/>
    <property type="match status" value="1"/>
</dbReference>
<dbReference type="Proteomes" id="UP001500037">
    <property type="component" value="Unassembled WGS sequence"/>
</dbReference>
<dbReference type="EMBL" id="BAAALF010000198">
    <property type="protein sequence ID" value="GAA1269158.1"/>
    <property type="molecule type" value="Genomic_DNA"/>
</dbReference>
<dbReference type="InterPro" id="IPR024344">
    <property type="entry name" value="MDMPI_metal-binding"/>
</dbReference>
<evidence type="ECO:0000259" key="1">
    <source>
        <dbReference type="Pfam" id="PF11716"/>
    </source>
</evidence>
<gene>
    <name evidence="2" type="ORF">GCM10009665_67120</name>
</gene>
<dbReference type="Gene3D" id="1.20.120.450">
    <property type="entry name" value="dinb family like domain"/>
    <property type="match status" value="1"/>
</dbReference>
<dbReference type="RefSeq" id="WP_344445938.1">
    <property type="nucleotide sequence ID" value="NZ_BAAALF010000198.1"/>
</dbReference>
<protein>
    <recommendedName>
        <fullName evidence="1">Mycothiol-dependent maleylpyruvate isomerase metal-binding domain-containing protein</fullName>
    </recommendedName>
</protein>
<reference evidence="3" key="1">
    <citation type="journal article" date="2019" name="Int. J. Syst. Evol. Microbiol.">
        <title>The Global Catalogue of Microorganisms (GCM) 10K type strain sequencing project: providing services to taxonomists for standard genome sequencing and annotation.</title>
        <authorList>
            <consortium name="The Broad Institute Genomics Platform"/>
            <consortium name="The Broad Institute Genome Sequencing Center for Infectious Disease"/>
            <person name="Wu L."/>
            <person name="Ma J."/>
        </authorList>
    </citation>
    <scope>NUCLEOTIDE SEQUENCE [LARGE SCALE GENOMIC DNA]</scope>
    <source>
        <strain evidence="3">JCM 13004</strain>
    </source>
</reference>
<dbReference type="InterPro" id="IPR017520">
    <property type="entry name" value="CHP03086"/>
</dbReference>
<name>A0ABP4HIZ8_9ACTN</name>
<evidence type="ECO:0000313" key="2">
    <source>
        <dbReference type="EMBL" id="GAA1269158.1"/>
    </source>
</evidence>
<keyword evidence="3" id="KW-1185">Reference proteome</keyword>
<proteinExistence type="predicted"/>
<sequence length="204" mass="20766">MTDPVDGPELDGLELLGQAHDHLRAAVRGVPAEGWGVPTPCSRWTARQVLNHARLDQLAYAAAVTGTGHPTSDPFAPVDELDGDPLAGLEQVFDAVLGALATLPAGAESAPTPIGPLAPWLGAGAAALDAAVHGWDIAVATGQHLPLPEPLAEGLLVVSGHLVEGLRAYGVFAPALPAGPGDSAGDALLRLLGRDPRWSATPAR</sequence>
<dbReference type="Pfam" id="PF11716">
    <property type="entry name" value="MDMPI_N"/>
    <property type="match status" value="1"/>
</dbReference>
<dbReference type="NCBIfam" id="TIGR03083">
    <property type="entry name" value="maleylpyruvate isomerase family mycothiol-dependent enzyme"/>
    <property type="match status" value="1"/>
</dbReference>